<evidence type="ECO:0000313" key="2">
    <source>
        <dbReference type="EMBL" id="GEO21470.1"/>
    </source>
</evidence>
<reference evidence="2 3" key="1">
    <citation type="submission" date="2019-07" db="EMBL/GenBank/DDBJ databases">
        <title>Whole genome shotgun sequence of Cyclobacterium qasimii NBRC 106168.</title>
        <authorList>
            <person name="Hosoyama A."/>
            <person name="Uohara A."/>
            <person name="Ohji S."/>
            <person name="Ichikawa N."/>
        </authorList>
    </citation>
    <scope>NUCLEOTIDE SEQUENCE [LARGE SCALE GENOMIC DNA]</scope>
    <source>
        <strain evidence="2 3">NBRC 106168</strain>
    </source>
</reference>
<sequence length="93" mass="10613">MEAWKNKIMNSLEGMEEVQPPKDGLLKIKEKIKDQKSKGVTKEPSQWMAVAAVIVMLLCANVFVVSDYFKYQDNTEEVSTPYSGMISDFNIYD</sequence>
<comment type="caution">
    <text evidence="2">The sequence shown here is derived from an EMBL/GenBank/DDBJ whole genome shotgun (WGS) entry which is preliminary data.</text>
</comment>
<name>A0A512CBD9_9BACT</name>
<dbReference type="EMBL" id="BJYV01000007">
    <property type="protein sequence ID" value="GEO21470.1"/>
    <property type="molecule type" value="Genomic_DNA"/>
</dbReference>
<evidence type="ECO:0000313" key="3">
    <source>
        <dbReference type="Proteomes" id="UP000321301"/>
    </source>
</evidence>
<gene>
    <name evidence="2" type="ORF">CQA01_20040</name>
</gene>
<accession>A0A512CBD9</accession>
<evidence type="ECO:0000256" key="1">
    <source>
        <dbReference type="SAM" id="Phobius"/>
    </source>
</evidence>
<protein>
    <submittedName>
        <fullName evidence="2">Uncharacterized protein</fullName>
    </submittedName>
</protein>
<dbReference type="AlphaFoldDB" id="A0A512CBD9"/>
<proteinExistence type="predicted"/>
<dbReference type="Proteomes" id="UP000321301">
    <property type="component" value="Unassembled WGS sequence"/>
</dbReference>
<keyword evidence="1" id="KW-0472">Membrane</keyword>
<organism evidence="2 3">
    <name type="scientific">Cyclobacterium qasimii</name>
    <dbReference type="NCBI Taxonomy" id="1350429"/>
    <lineage>
        <taxon>Bacteria</taxon>
        <taxon>Pseudomonadati</taxon>
        <taxon>Bacteroidota</taxon>
        <taxon>Cytophagia</taxon>
        <taxon>Cytophagales</taxon>
        <taxon>Cyclobacteriaceae</taxon>
        <taxon>Cyclobacterium</taxon>
    </lineage>
</organism>
<keyword evidence="3" id="KW-1185">Reference proteome</keyword>
<keyword evidence="1" id="KW-1133">Transmembrane helix</keyword>
<keyword evidence="1" id="KW-0812">Transmembrane</keyword>
<dbReference type="RefSeq" id="WP_146947668.1">
    <property type="nucleotide sequence ID" value="NZ_BJYV01000007.1"/>
</dbReference>
<feature type="transmembrane region" description="Helical" evidence="1">
    <location>
        <begin position="47"/>
        <end position="65"/>
    </location>
</feature>